<organism evidence="4 5">
    <name type="scientific">Nocardioides luti</name>
    <dbReference type="NCBI Taxonomy" id="2761101"/>
    <lineage>
        <taxon>Bacteria</taxon>
        <taxon>Bacillati</taxon>
        <taxon>Actinomycetota</taxon>
        <taxon>Actinomycetes</taxon>
        <taxon>Propionibacteriales</taxon>
        <taxon>Nocardioidaceae</taxon>
        <taxon>Nocardioides</taxon>
    </lineage>
</organism>
<evidence type="ECO:0000256" key="1">
    <source>
        <dbReference type="ARBA" id="ARBA00022741"/>
    </source>
</evidence>
<dbReference type="EMBL" id="JACKXE010000001">
    <property type="protein sequence ID" value="MBB6628713.1"/>
    <property type="molecule type" value="Genomic_DNA"/>
</dbReference>
<keyword evidence="1" id="KW-0547">Nucleotide-binding</keyword>
<keyword evidence="2" id="KW-0067">ATP-binding</keyword>
<dbReference type="InterPro" id="IPR026870">
    <property type="entry name" value="Zinc_ribbon_dom"/>
</dbReference>
<evidence type="ECO:0000259" key="3">
    <source>
        <dbReference type="PROSITE" id="PS50125"/>
    </source>
</evidence>
<dbReference type="Gene3D" id="3.40.50.300">
    <property type="entry name" value="P-loop containing nucleotide triphosphate hydrolases"/>
    <property type="match status" value="1"/>
</dbReference>
<dbReference type="RefSeq" id="WP_185253739.1">
    <property type="nucleotide sequence ID" value="NZ_JACKXE010000001.1"/>
</dbReference>
<dbReference type="PANTHER" id="PTHR16305">
    <property type="entry name" value="TESTICULAR SOLUBLE ADENYLYL CYCLASE"/>
    <property type="match status" value="1"/>
</dbReference>
<reference evidence="4 5" key="1">
    <citation type="submission" date="2020-08" db="EMBL/GenBank/DDBJ databases">
        <authorList>
            <person name="Seo M.-J."/>
        </authorList>
    </citation>
    <scope>NUCLEOTIDE SEQUENCE [LARGE SCALE GENOMIC DNA]</scope>
    <source>
        <strain evidence="4 5">KIGAM211</strain>
    </source>
</reference>
<dbReference type="Proteomes" id="UP000523955">
    <property type="component" value="Unassembled WGS sequence"/>
</dbReference>
<proteinExistence type="predicted"/>
<dbReference type="PANTHER" id="PTHR16305:SF28">
    <property type="entry name" value="GUANYLATE CYCLASE DOMAIN-CONTAINING PROTEIN"/>
    <property type="match status" value="1"/>
</dbReference>
<dbReference type="SMART" id="SM00044">
    <property type="entry name" value="CYCc"/>
    <property type="match status" value="1"/>
</dbReference>
<keyword evidence="5" id="KW-1185">Reference proteome</keyword>
<dbReference type="GO" id="GO:0009190">
    <property type="term" value="P:cyclic nucleotide biosynthetic process"/>
    <property type="evidence" value="ECO:0007669"/>
    <property type="project" value="InterPro"/>
</dbReference>
<dbReference type="Pfam" id="PF13191">
    <property type="entry name" value="AAA_16"/>
    <property type="match status" value="1"/>
</dbReference>
<sequence>MVDERPSDGGDSCARCGTPLTAGARFCASCGTPVAAPVERETRRTVTLLFTDVTGSTALGEQLDPEAYRGVMGRYFDAARTAVERHGGTVEKFVGDAVLAVFGVPEVHEDDALRAVRAAAELNAAVAALSERLAEEIGVRLVIRTGVNTGSVVTGAARAGGSFATGDAVNTAARLEQAAAPGEILLGAGTHALVRDAVDAVAVDPVTAKGKAEPVPAYRLVAVRDVARGRRRRDDRALVGRDRETRALDDALERTLSSGRSHLVTVIGPAGIGKSRLVTDFLTRIGDRAGVAAGRCVSYGAGITYWPLVQALREAAGLTGTESDELTRHALARALAGASDADQVVDVLMPLLGKAGTAHGSDDTAWAVRRLLEELATRRPLVLTVDDLHWAEPTLLELLERVRDEVADLPLLLVCQARPELLEDHPTWGSGALNSLTFGLDPLTERETDESVASLLGADLPGGLGEAVAAWSGGNPLFVEEIVAHLVESGVLRRDDGGSWLLAGEVHQDRLPPTVSALLASRLGRLPVAERELLERVSVVGLEFTADDASLLADPGAAADLPGLLAALGRRDLLRRMRSSAGETWAFKHILVRDAAYDALAKSLRADLHERFADGMATSVGEGGGERLAFVAHHLEQAARYRRELAGRSPLVDALVTRAVEALVEAAHEARDREEMELGLQLLDRALALAPPLGADRRLVLENRAHLQADLTDYDGLAATLDAFEASLDDHATPVERAFLHSARLEVAIGTSQEVDPVELDRAGALLADLARTTGQTSYLVHGLRGRSAASTVSALWVQAAAVSEEAMAVGRPADVRNARSLRGASRYFGEMPLREVARQIEEETASGDRTAVRHRLRRAALEAIVAAADMAPDAAVRLAEAQAVAEELIASGKRLSQVFLIDAYHLHRDLDAAIAYTQVVCDNFREIGDTGHASTYVLMQAAMMLERGDDAAEVLPLVEEGARYTARFDVLSTAYLATCRAVVAARSGDLDLAWTLTQEALAAVDRTDQLWQQAELRRFLAEIPRRRGEAEREAAMLRVAVDCFRTKEIRTFDAELRARLDELGDLDPARQG</sequence>
<name>A0A7X0RI22_9ACTN</name>
<comment type="caution">
    <text evidence="4">The sequence shown here is derived from an EMBL/GenBank/DDBJ whole genome shotgun (WGS) entry which is preliminary data.</text>
</comment>
<dbReference type="AlphaFoldDB" id="A0A7X0RI22"/>
<dbReference type="Pfam" id="PF13240">
    <property type="entry name" value="Zn_Ribbon_1"/>
    <property type="match status" value="1"/>
</dbReference>
<dbReference type="InterPro" id="IPR001054">
    <property type="entry name" value="A/G_cyclase"/>
</dbReference>
<evidence type="ECO:0000313" key="5">
    <source>
        <dbReference type="Proteomes" id="UP000523955"/>
    </source>
</evidence>
<dbReference type="Gene3D" id="3.30.70.1230">
    <property type="entry name" value="Nucleotide cyclase"/>
    <property type="match status" value="1"/>
</dbReference>
<feature type="domain" description="Guanylate cyclase" evidence="3">
    <location>
        <begin position="47"/>
        <end position="176"/>
    </location>
</feature>
<evidence type="ECO:0000313" key="4">
    <source>
        <dbReference type="EMBL" id="MBB6628713.1"/>
    </source>
</evidence>
<dbReference type="InterPro" id="IPR029787">
    <property type="entry name" value="Nucleotide_cyclase"/>
</dbReference>
<dbReference type="Pfam" id="PF00211">
    <property type="entry name" value="Guanylate_cyc"/>
    <property type="match status" value="1"/>
</dbReference>
<dbReference type="InterPro" id="IPR027417">
    <property type="entry name" value="P-loop_NTPase"/>
</dbReference>
<dbReference type="GO" id="GO:0004016">
    <property type="term" value="F:adenylate cyclase activity"/>
    <property type="evidence" value="ECO:0007669"/>
    <property type="project" value="UniProtKB-ARBA"/>
</dbReference>
<dbReference type="GO" id="GO:0035556">
    <property type="term" value="P:intracellular signal transduction"/>
    <property type="evidence" value="ECO:0007669"/>
    <property type="project" value="InterPro"/>
</dbReference>
<dbReference type="GO" id="GO:0005524">
    <property type="term" value="F:ATP binding"/>
    <property type="evidence" value="ECO:0007669"/>
    <property type="project" value="UniProtKB-KW"/>
</dbReference>
<dbReference type="InterPro" id="IPR041664">
    <property type="entry name" value="AAA_16"/>
</dbReference>
<gene>
    <name evidence="4" type="ORF">H5V45_15410</name>
</gene>
<dbReference type="SUPFAM" id="SSF55073">
    <property type="entry name" value="Nucleotide cyclase"/>
    <property type="match status" value="1"/>
</dbReference>
<evidence type="ECO:0000256" key="2">
    <source>
        <dbReference type="ARBA" id="ARBA00022840"/>
    </source>
</evidence>
<dbReference type="CDD" id="cd07302">
    <property type="entry name" value="CHD"/>
    <property type="match status" value="1"/>
</dbReference>
<dbReference type="GO" id="GO:0005737">
    <property type="term" value="C:cytoplasm"/>
    <property type="evidence" value="ECO:0007669"/>
    <property type="project" value="TreeGrafter"/>
</dbReference>
<dbReference type="PROSITE" id="PS50125">
    <property type="entry name" value="GUANYLATE_CYCLASE_2"/>
    <property type="match status" value="1"/>
</dbReference>
<accession>A0A7X0RI22</accession>
<dbReference type="SUPFAM" id="SSF52540">
    <property type="entry name" value="P-loop containing nucleoside triphosphate hydrolases"/>
    <property type="match status" value="1"/>
</dbReference>
<protein>
    <submittedName>
        <fullName evidence="4">AAA family ATPase</fullName>
    </submittedName>
</protein>